<evidence type="ECO:0000313" key="2">
    <source>
        <dbReference type="Proteomes" id="UP001316184"/>
    </source>
</evidence>
<protein>
    <recommendedName>
        <fullName evidence="3">DUF4089 domain-containing protein</fullName>
    </recommendedName>
</protein>
<evidence type="ECO:0008006" key="3">
    <source>
        <dbReference type="Google" id="ProtNLM"/>
    </source>
</evidence>
<name>A0ABY5M4Y6_9ACTN</name>
<keyword evidence="2" id="KW-1185">Reference proteome</keyword>
<proteinExistence type="predicted"/>
<gene>
    <name evidence="1" type="ORF">NQV15_15490</name>
</gene>
<accession>A0ABY5M4Y6</accession>
<sequence length="65" mass="6729">MSSSPAPTPDHATTVRAMIAAAGLTPDPAEIDAAIAGYASLRASVDRLHALDLDHEEDLVVSFEA</sequence>
<evidence type="ECO:0000313" key="1">
    <source>
        <dbReference type="EMBL" id="UUP13238.1"/>
    </source>
</evidence>
<dbReference type="EMBL" id="CP102173">
    <property type="protein sequence ID" value="UUP13238.1"/>
    <property type="molecule type" value="Genomic_DNA"/>
</dbReference>
<reference evidence="1 2" key="1">
    <citation type="submission" date="2022-08" db="EMBL/GenBank/DDBJ databases">
        <title>novel species in genus Aeromicrobium.</title>
        <authorList>
            <person name="Ye L."/>
        </authorList>
    </citation>
    <scope>NUCLEOTIDE SEQUENCE [LARGE SCALE GENOMIC DNA]</scope>
    <source>
        <strain evidence="2">zg-Y1379</strain>
    </source>
</reference>
<organism evidence="1 2">
    <name type="scientific">Aeromicrobium wangtongii</name>
    <dbReference type="NCBI Taxonomy" id="2969247"/>
    <lineage>
        <taxon>Bacteria</taxon>
        <taxon>Bacillati</taxon>
        <taxon>Actinomycetota</taxon>
        <taxon>Actinomycetes</taxon>
        <taxon>Propionibacteriales</taxon>
        <taxon>Nocardioidaceae</taxon>
        <taxon>Aeromicrobium</taxon>
    </lineage>
</organism>
<dbReference type="Proteomes" id="UP001316184">
    <property type="component" value="Chromosome"/>
</dbReference>
<dbReference type="RefSeq" id="WP_232400522.1">
    <property type="nucleotide sequence ID" value="NZ_CP102173.1"/>
</dbReference>